<dbReference type="Gene3D" id="3.40.50.1220">
    <property type="entry name" value="TPP-binding domain"/>
    <property type="match status" value="1"/>
</dbReference>
<dbReference type="PANTHER" id="PTHR11085:SF10">
    <property type="entry name" value="NAD-DEPENDENT PROTEIN DEACYLASE SIRTUIN-5, MITOCHONDRIAL-RELATED"/>
    <property type="match status" value="1"/>
</dbReference>
<keyword evidence="2" id="KW-0808">Transferase</keyword>
<evidence type="ECO:0000313" key="6">
    <source>
        <dbReference type="EMBL" id="KIC61995.1"/>
    </source>
</evidence>
<keyword evidence="3" id="KW-0520">NAD</keyword>
<evidence type="ECO:0000256" key="4">
    <source>
        <dbReference type="PROSITE-ProRule" id="PRU00236"/>
    </source>
</evidence>
<evidence type="ECO:0000256" key="1">
    <source>
        <dbReference type="ARBA" id="ARBA00012928"/>
    </source>
</evidence>
<dbReference type="PROSITE" id="PS50305">
    <property type="entry name" value="SIRTUIN"/>
    <property type="match status" value="1"/>
</dbReference>
<dbReference type="RefSeq" id="WP_039370823.1">
    <property type="nucleotide sequence ID" value="NZ_JWTA01000014.1"/>
</dbReference>
<dbReference type="GO" id="GO:0046872">
    <property type="term" value="F:metal ion binding"/>
    <property type="evidence" value="ECO:0007669"/>
    <property type="project" value="UniProtKB-KW"/>
</dbReference>
<dbReference type="PANTHER" id="PTHR11085">
    <property type="entry name" value="NAD-DEPENDENT PROTEIN DEACYLASE SIRTUIN-5, MITOCHONDRIAL-RELATED"/>
    <property type="match status" value="1"/>
</dbReference>
<gene>
    <name evidence="6" type="ORF">RM51_13970</name>
</gene>
<dbReference type="InterPro" id="IPR050134">
    <property type="entry name" value="NAD-dep_sirtuin_deacylases"/>
</dbReference>
<reference evidence="6 7" key="1">
    <citation type="submission" date="2014-12" db="EMBL/GenBank/DDBJ databases">
        <title>Genome sequencing of Chryseobacterium taiwanense TPW19.</title>
        <authorList>
            <person name="Tan P.W."/>
            <person name="Chan K.-G."/>
        </authorList>
    </citation>
    <scope>NUCLEOTIDE SEQUENCE [LARGE SCALE GENOMIC DNA]</scope>
    <source>
        <strain evidence="6 7">TPW19</strain>
    </source>
</reference>
<evidence type="ECO:0000256" key="2">
    <source>
        <dbReference type="ARBA" id="ARBA00022679"/>
    </source>
</evidence>
<dbReference type="GO" id="GO:0017136">
    <property type="term" value="F:histone deacetylase activity, NAD-dependent"/>
    <property type="evidence" value="ECO:0007669"/>
    <property type="project" value="TreeGrafter"/>
</dbReference>
<comment type="caution">
    <text evidence="6">The sequence shown here is derived from an EMBL/GenBank/DDBJ whole genome shotgun (WGS) entry which is preliminary data.</text>
</comment>
<keyword evidence="4" id="KW-0479">Metal-binding</keyword>
<protein>
    <recommendedName>
        <fullName evidence="1">protein acetyllysine N-acetyltransferase</fullName>
        <ecNumber evidence="1">2.3.1.286</ecNumber>
    </recommendedName>
</protein>
<dbReference type="STRING" id="363331.RM51_13970"/>
<dbReference type="OrthoDB" id="9800582at2"/>
<dbReference type="EMBL" id="JWTA01000014">
    <property type="protein sequence ID" value="KIC61995.1"/>
    <property type="molecule type" value="Genomic_DNA"/>
</dbReference>
<name>A0A0B4DCE6_9FLAO</name>
<evidence type="ECO:0000313" key="7">
    <source>
        <dbReference type="Proteomes" id="UP000031167"/>
    </source>
</evidence>
<accession>A0A0B4DCE6</accession>
<feature type="binding site" evidence="4">
    <location>
        <position position="166"/>
    </location>
    <ligand>
        <name>Zn(2+)</name>
        <dbReference type="ChEBI" id="CHEBI:29105"/>
    </ligand>
</feature>
<feature type="binding site" evidence="4">
    <location>
        <position position="133"/>
    </location>
    <ligand>
        <name>Zn(2+)</name>
        <dbReference type="ChEBI" id="CHEBI:29105"/>
    </ligand>
</feature>
<feature type="binding site" evidence="4">
    <location>
        <position position="169"/>
    </location>
    <ligand>
        <name>Zn(2+)</name>
        <dbReference type="ChEBI" id="CHEBI:29105"/>
    </ligand>
</feature>
<dbReference type="Pfam" id="PF02146">
    <property type="entry name" value="SIR2"/>
    <property type="match status" value="1"/>
</dbReference>
<keyword evidence="7" id="KW-1185">Reference proteome</keyword>
<dbReference type="InterPro" id="IPR003000">
    <property type="entry name" value="Sirtuin"/>
</dbReference>
<dbReference type="Gene3D" id="3.30.1600.10">
    <property type="entry name" value="SIR2/SIRT2 'Small Domain"/>
    <property type="match status" value="1"/>
</dbReference>
<dbReference type="InterPro" id="IPR026590">
    <property type="entry name" value="Ssirtuin_cat_dom"/>
</dbReference>
<dbReference type="SUPFAM" id="SSF52467">
    <property type="entry name" value="DHS-like NAD/FAD-binding domain"/>
    <property type="match status" value="1"/>
</dbReference>
<dbReference type="InterPro" id="IPR026591">
    <property type="entry name" value="Sirtuin_cat_small_dom_sf"/>
</dbReference>
<dbReference type="CDD" id="cd01407">
    <property type="entry name" value="SIR2-fam"/>
    <property type="match status" value="1"/>
</dbReference>
<dbReference type="GO" id="GO:0070403">
    <property type="term" value="F:NAD+ binding"/>
    <property type="evidence" value="ECO:0007669"/>
    <property type="project" value="InterPro"/>
</dbReference>
<dbReference type="EC" id="2.3.1.286" evidence="1"/>
<feature type="active site" description="Proton acceptor" evidence="4">
    <location>
        <position position="125"/>
    </location>
</feature>
<keyword evidence="4" id="KW-0862">Zinc</keyword>
<dbReference type="Proteomes" id="UP000031167">
    <property type="component" value="Unassembled WGS sequence"/>
</dbReference>
<feature type="binding site" evidence="4">
    <location>
        <position position="137"/>
    </location>
    <ligand>
        <name>Zn(2+)</name>
        <dbReference type="ChEBI" id="CHEBI:29105"/>
    </ligand>
</feature>
<feature type="domain" description="Deacetylase sirtuin-type" evidence="5">
    <location>
        <begin position="1"/>
        <end position="275"/>
    </location>
</feature>
<evidence type="ECO:0000259" key="5">
    <source>
        <dbReference type="PROSITE" id="PS50305"/>
    </source>
</evidence>
<dbReference type="InterPro" id="IPR029035">
    <property type="entry name" value="DHS-like_NAD/FAD-binding_dom"/>
</dbReference>
<organism evidence="6 7">
    <name type="scientific">Chryseobacterium taiwanense</name>
    <dbReference type="NCBI Taxonomy" id="363331"/>
    <lineage>
        <taxon>Bacteria</taxon>
        <taxon>Pseudomonadati</taxon>
        <taxon>Bacteroidota</taxon>
        <taxon>Flavobacteriia</taxon>
        <taxon>Flavobacteriales</taxon>
        <taxon>Weeksellaceae</taxon>
        <taxon>Chryseobacterium group</taxon>
        <taxon>Chryseobacterium</taxon>
    </lineage>
</organism>
<evidence type="ECO:0000256" key="3">
    <source>
        <dbReference type="ARBA" id="ARBA00023027"/>
    </source>
</evidence>
<sequence length="275" mass="31771">MKELKEILNTVIKEKKGYITFLTGAGISAESGIPTYRSIDGIWIKGTKYHKPEEFGTYKYFSKNQEEVWQYNLFWKKLIEEAQPNSGHFAITEMEKLLGERFKLITQNIDGLHQRSGTQKVYEIHGSKQKVRCSKECSEPINVPDNITFKEYTEDLTPDDIDNLKCKKCGNWLRPHTLWFDESYNEKYYHFDTAYDIADNTDILFVIGTSGSTALPVNIVETVKIRAKWIVLINPESDTYFDYILRGSKTLHSIQESSSVALPQLKNMIEEVINS</sequence>
<proteinExistence type="predicted"/>
<dbReference type="AlphaFoldDB" id="A0A0B4DCE6"/>